<dbReference type="GO" id="GO:0005737">
    <property type="term" value="C:cytoplasm"/>
    <property type="evidence" value="ECO:0007669"/>
    <property type="project" value="TreeGrafter"/>
</dbReference>
<evidence type="ECO:0000259" key="2">
    <source>
        <dbReference type="Pfam" id="PF10264"/>
    </source>
</evidence>
<dbReference type="Pfam" id="PF10264">
    <property type="entry name" value="WHD_Storkhead"/>
    <property type="match status" value="1"/>
</dbReference>
<protein>
    <recommendedName>
        <fullName evidence="2">Winged helix Storkhead-box1 domain-containing protein</fullName>
    </recommendedName>
</protein>
<feature type="compositionally biased region" description="Basic and acidic residues" evidence="1">
    <location>
        <begin position="343"/>
        <end position="355"/>
    </location>
</feature>
<feature type="region of interest" description="Disordered" evidence="1">
    <location>
        <begin position="492"/>
        <end position="511"/>
    </location>
</feature>
<proteinExistence type="predicted"/>
<feature type="non-terminal residue" evidence="3">
    <location>
        <position position="1"/>
    </location>
</feature>
<evidence type="ECO:0000313" key="3">
    <source>
        <dbReference type="EMBL" id="JAS07167.1"/>
    </source>
</evidence>
<accession>A0A1B6C0Y5</accession>
<reference evidence="3" key="1">
    <citation type="submission" date="2015-12" db="EMBL/GenBank/DDBJ databases">
        <title>De novo transcriptome assembly of four potential Pierce s Disease insect vectors from Arizona vineyards.</title>
        <authorList>
            <person name="Tassone E.E."/>
        </authorList>
    </citation>
    <scope>NUCLEOTIDE SEQUENCE</scope>
</reference>
<feature type="region of interest" description="Disordered" evidence="1">
    <location>
        <begin position="240"/>
        <end position="266"/>
    </location>
</feature>
<dbReference type="AlphaFoldDB" id="A0A1B6C0Y5"/>
<dbReference type="GO" id="GO:0006357">
    <property type="term" value="P:regulation of transcription by RNA polymerase II"/>
    <property type="evidence" value="ECO:0007669"/>
    <property type="project" value="InterPro"/>
</dbReference>
<feature type="compositionally biased region" description="Low complexity" evidence="1">
    <location>
        <begin position="326"/>
        <end position="342"/>
    </location>
</feature>
<gene>
    <name evidence="3" type="ORF">g.21765</name>
</gene>
<evidence type="ECO:0000256" key="1">
    <source>
        <dbReference type="SAM" id="MobiDB-lite"/>
    </source>
</evidence>
<dbReference type="GO" id="GO:0000977">
    <property type="term" value="F:RNA polymerase II transcription regulatory region sequence-specific DNA binding"/>
    <property type="evidence" value="ECO:0007669"/>
    <property type="project" value="TreeGrafter"/>
</dbReference>
<organism evidence="3">
    <name type="scientific">Clastoptera arizonana</name>
    <name type="common">Arizona spittle bug</name>
    <dbReference type="NCBI Taxonomy" id="38151"/>
    <lineage>
        <taxon>Eukaryota</taxon>
        <taxon>Metazoa</taxon>
        <taxon>Ecdysozoa</taxon>
        <taxon>Arthropoda</taxon>
        <taxon>Hexapoda</taxon>
        <taxon>Insecta</taxon>
        <taxon>Pterygota</taxon>
        <taxon>Neoptera</taxon>
        <taxon>Paraneoptera</taxon>
        <taxon>Hemiptera</taxon>
        <taxon>Auchenorrhyncha</taxon>
        <taxon>Cercopoidea</taxon>
        <taxon>Clastopteridae</taxon>
        <taxon>Clastoptera</taxon>
    </lineage>
</organism>
<dbReference type="PANTHER" id="PTHR22437">
    <property type="entry name" value="WINGED HELIX DOMAIN-CONTAINING PROTEIN"/>
    <property type="match status" value="1"/>
</dbReference>
<dbReference type="PANTHER" id="PTHR22437:SF0">
    <property type="entry name" value="FI21431P1"/>
    <property type="match status" value="1"/>
</dbReference>
<dbReference type="EMBL" id="GEDC01030131">
    <property type="protein sequence ID" value="JAS07167.1"/>
    <property type="molecule type" value="Transcribed_RNA"/>
</dbReference>
<feature type="compositionally biased region" description="Polar residues" evidence="1">
    <location>
        <begin position="248"/>
        <end position="265"/>
    </location>
</feature>
<feature type="compositionally biased region" description="Low complexity" evidence="1">
    <location>
        <begin position="386"/>
        <end position="430"/>
    </location>
</feature>
<dbReference type="InterPro" id="IPR040126">
    <property type="entry name" value="STOX1/2"/>
</dbReference>
<feature type="domain" description="Winged helix Storkhead-box1" evidence="2">
    <location>
        <begin position="66"/>
        <end position="144"/>
    </location>
</feature>
<name>A0A1B6C0Y5_9HEMI</name>
<dbReference type="GO" id="GO:0005634">
    <property type="term" value="C:nucleus"/>
    <property type="evidence" value="ECO:0007669"/>
    <property type="project" value="TreeGrafter"/>
</dbReference>
<sequence>KCFWNTALIEAVRVLEFQGYVAPGVLLVRANPCALEVIRAAWARNVLKPPANYTISVVGDVEDCLVQPILQGQFTPLPEALCWVVLDLTSSGQTAVLDTIRTALHIAFPDMERPTKDIVYDTLAKLMTERKLYQTSRGYFVVTPESRRLRKNSTQDESRSMLMSPEEALVYVHGEMETVLDGERTHQAIQTNLADVICGGNPKDKVLYGKSPSKRAQLERRHSLRLFGSNKRLSAIHRTGSMRHIPNRQLSTESTSGDTTKSSILNPRKSLSLLSRLFRRSKRGKSAPLQTFSAQFPPSEWFNSTVRHLHSVGTQTHTSRANRSHSPSTGSTRSRAGSSSRSHVAEKERWEKDTEIISQNASLPRHHNRQGSGTSITPVPSRPPSRRSSPNTNPAPSISPSRSSLSSSKTIINTKSMSSSSSGYNSLPRSTKSPKSPRHAPSSRSSTPKSSPVHSVNNTGKSSITLQVSTSQGNSNYSSQCQSNLGGFMSSVKSSLGDAQEDNSTTMTTTINGSNTTKIFVQQQNSPVRSVITFENGLGNKVSPSNRDLIILNGGKTDEVSSLSEKESYKKYHAKLERPSSLYNQQEADEESIKNGKIFGQLETQLKMKFPSSETIQLEEKLLASSKNNKNQRRQVLDSSKVVTGSLVDMTNVLGNESELNNIRKASISSTPLQCYSKAENLSVKNLLKDSDYPAFLKKDGKIFNSNPPSPTKVFSSDLLNTTGNNLNDDILKINGSMQEICKKSGENNDLCQFPSLSDLSLHFTSIAAQNILKGVSINSIDTLVEVNMAAEKQNNCDVTIHTDFGLV</sequence>
<dbReference type="InterPro" id="IPR019391">
    <property type="entry name" value="Storkhead-box_WHD"/>
</dbReference>
<feature type="region of interest" description="Disordered" evidence="1">
    <location>
        <begin position="313"/>
        <end position="460"/>
    </location>
</feature>
<feature type="compositionally biased region" description="Polar residues" evidence="1">
    <location>
        <begin position="313"/>
        <end position="325"/>
    </location>
</feature>
<feature type="compositionally biased region" description="Low complexity" evidence="1">
    <location>
        <begin position="442"/>
        <end position="455"/>
    </location>
</feature>